<dbReference type="NCBIfam" id="TIGR00099">
    <property type="entry name" value="Cof-subfamily"/>
    <property type="match status" value="1"/>
</dbReference>
<protein>
    <submittedName>
        <fullName evidence="1">HAD-superfamily hydrolase</fullName>
    </submittedName>
</protein>
<comment type="caution">
    <text evidence="1">The sequence shown here is derived from an EMBL/GenBank/DDBJ whole genome shotgun (WGS) entry which is preliminary data.</text>
</comment>
<keyword evidence="1" id="KW-0378">Hydrolase</keyword>
<sequence>MIKLIATDMDGTFLDSQKKFDPEFLSLFYKLKEKNIKFVAASGNQYYRLYQKFLPFSEHMYFIAENGSYIAEGATELYCNIIFKEHVEKVKHLISQIPSLFMILCGRKGAYILKRDLQYQDEVKKYYCAYTFIDSFDYIDDDIMKIAIYDTQHHIQNIINDIQSQLPSKVKVVTSGNEWMDIQNKEAHKGLGMQFLQAIYDIEPDECVAFGDQMNDYELLQQVKYGYAMDNAVQPIKDIAYEVIASNDEQGVIQKIKEILNEE</sequence>
<dbReference type="InterPro" id="IPR000150">
    <property type="entry name" value="Cof"/>
</dbReference>
<dbReference type="GO" id="GO:0005829">
    <property type="term" value="C:cytosol"/>
    <property type="evidence" value="ECO:0007669"/>
    <property type="project" value="TreeGrafter"/>
</dbReference>
<dbReference type="GO" id="GO:0016791">
    <property type="term" value="F:phosphatase activity"/>
    <property type="evidence" value="ECO:0007669"/>
    <property type="project" value="TreeGrafter"/>
</dbReference>
<dbReference type="PROSITE" id="PS01229">
    <property type="entry name" value="COF_2"/>
    <property type="match status" value="1"/>
</dbReference>
<reference evidence="1 2" key="1">
    <citation type="submission" date="2010-12" db="EMBL/GenBank/DDBJ databases">
        <title>The Genome Sequence of Coprobacillus sp. strain 29_1.</title>
        <authorList>
            <consortium name="The Broad Institute Genome Sequencing Platform"/>
            <person name="Earl A."/>
            <person name="Ward D."/>
            <person name="Feldgarden M."/>
            <person name="Gevers D."/>
            <person name="Daigneault M."/>
            <person name="Sibley C.D."/>
            <person name="White A."/>
            <person name="Strauss J."/>
            <person name="Allen-Vercoe E."/>
            <person name="Young S.K."/>
            <person name="Zeng Q."/>
            <person name="Gargeya S."/>
            <person name="Fitzgerald M."/>
            <person name="Haas B."/>
            <person name="Abouelleil A."/>
            <person name="Alvarado L."/>
            <person name="Arachchi H.M."/>
            <person name="Berlin A."/>
            <person name="Brown A."/>
            <person name="Chapman S.B."/>
            <person name="Chen Z."/>
            <person name="Dunbar C."/>
            <person name="Freedman E."/>
            <person name="Gearin G."/>
            <person name="Gellesch M."/>
            <person name="Goldberg J."/>
            <person name="Griggs A."/>
            <person name="Gujja S."/>
            <person name="Heilman E."/>
            <person name="Heiman D."/>
            <person name="Howarth C."/>
            <person name="Larson L."/>
            <person name="Lui A."/>
            <person name="MacDonald P.J.P."/>
            <person name="Mehta T."/>
            <person name="Montmayeur A."/>
            <person name="Murphy C."/>
            <person name="Neiman D."/>
            <person name="Pearson M."/>
            <person name="Priest M."/>
            <person name="Roberts A."/>
            <person name="Saif S."/>
            <person name="Shea T."/>
            <person name="Shenoy N."/>
            <person name="Sisk P."/>
            <person name="Stolte C."/>
            <person name="Sykes S."/>
            <person name="White J."/>
            <person name="Yandava C."/>
            <person name="Nusbaum C."/>
            <person name="Birren B."/>
        </authorList>
    </citation>
    <scope>NUCLEOTIDE SEQUENCE [LARGE SCALE GENOMIC DNA]</scope>
    <source>
        <strain evidence="1 2">29_1</strain>
    </source>
</reference>
<dbReference type="PANTHER" id="PTHR10000:SF53">
    <property type="entry name" value="5-AMINO-6-(5-PHOSPHO-D-RIBITYLAMINO)URACIL PHOSPHATASE YBJI-RELATED"/>
    <property type="match status" value="1"/>
</dbReference>
<dbReference type="SUPFAM" id="SSF56784">
    <property type="entry name" value="HAD-like"/>
    <property type="match status" value="1"/>
</dbReference>
<accession>E7GG78</accession>
<dbReference type="SFLD" id="SFLDG01144">
    <property type="entry name" value="C2.B.4:_PGP_Like"/>
    <property type="match status" value="1"/>
</dbReference>
<dbReference type="Gene3D" id="3.40.50.1000">
    <property type="entry name" value="HAD superfamily/HAD-like"/>
    <property type="match status" value="1"/>
</dbReference>
<dbReference type="InterPro" id="IPR023214">
    <property type="entry name" value="HAD_sf"/>
</dbReference>
<dbReference type="SFLD" id="SFLDS00003">
    <property type="entry name" value="Haloacid_Dehalogenase"/>
    <property type="match status" value="1"/>
</dbReference>
<dbReference type="CDD" id="cd07518">
    <property type="entry name" value="HAD_YbiV-Like"/>
    <property type="match status" value="1"/>
</dbReference>
<dbReference type="GeneID" id="78229587"/>
<dbReference type="EMBL" id="ADKX01000053">
    <property type="protein sequence ID" value="EFW02982.1"/>
    <property type="molecule type" value="Genomic_DNA"/>
</dbReference>
<evidence type="ECO:0000313" key="1">
    <source>
        <dbReference type="EMBL" id="EFW02982.1"/>
    </source>
</evidence>
<dbReference type="InterPro" id="IPR036412">
    <property type="entry name" value="HAD-like_sf"/>
</dbReference>
<dbReference type="GO" id="GO:0000287">
    <property type="term" value="F:magnesium ion binding"/>
    <property type="evidence" value="ECO:0007669"/>
    <property type="project" value="TreeGrafter"/>
</dbReference>
<evidence type="ECO:0000313" key="2">
    <source>
        <dbReference type="Proteomes" id="UP000003157"/>
    </source>
</evidence>
<dbReference type="Gene3D" id="3.30.1240.10">
    <property type="match status" value="1"/>
</dbReference>
<dbReference type="PANTHER" id="PTHR10000">
    <property type="entry name" value="PHOSPHOSERINE PHOSPHATASE"/>
    <property type="match status" value="1"/>
</dbReference>
<proteinExistence type="predicted"/>
<dbReference type="SFLD" id="SFLDG01140">
    <property type="entry name" value="C2.B:_Phosphomannomutase_and_P"/>
    <property type="match status" value="1"/>
</dbReference>
<dbReference type="STRING" id="100884.GCA_000269565_01720"/>
<keyword evidence="2" id="KW-1185">Reference proteome</keyword>
<dbReference type="AlphaFoldDB" id="E7GG78"/>
<dbReference type="Pfam" id="PF08282">
    <property type="entry name" value="Hydrolase_3"/>
    <property type="match status" value="1"/>
</dbReference>
<dbReference type="InterPro" id="IPR006379">
    <property type="entry name" value="HAD-SF_hydro_IIB"/>
</dbReference>
<gene>
    <name evidence="1" type="ORF">HMPREF9488_03771</name>
</gene>
<dbReference type="OrthoDB" id="9814970at2"/>
<dbReference type="eggNOG" id="COG0561">
    <property type="taxonomic scope" value="Bacteria"/>
</dbReference>
<dbReference type="Proteomes" id="UP000003157">
    <property type="component" value="Unassembled WGS sequence"/>
</dbReference>
<dbReference type="HOGENOM" id="CLU_044146_5_1_9"/>
<dbReference type="RefSeq" id="WP_008790853.1">
    <property type="nucleotide sequence ID" value="NZ_AKCB01000001.1"/>
</dbReference>
<dbReference type="NCBIfam" id="TIGR01484">
    <property type="entry name" value="HAD-SF-IIB"/>
    <property type="match status" value="1"/>
</dbReference>
<organism evidence="1 2">
    <name type="scientific">Coprobacillus cateniformis</name>
    <dbReference type="NCBI Taxonomy" id="100884"/>
    <lineage>
        <taxon>Bacteria</taxon>
        <taxon>Bacillati</taxon>
        <taxon>Bacillota</taxon>
        <taxon>Erysipelotrichia</taxon>
        <taxon>Erysipelotrichales</taxon>
        <taxon>Coprobacillaceae</taxon>
        <taxon>Coprobacillus</taxon>
    </lineage>
</organism>
<name>E7GG78_9FIRM</name>